<dbReference type="EMBL" id="JAQJVI010000003">
    <property type="protein sequence ID" value="MDA7021047.1"/>
    <property type="molecule type" value="Genomic_DNA"/>
</dbReference>
<accession>A0ABT4WM52</accession>
<sequence>MADHADLKKLAEDAVIFAGINGEISYAQEQFIAAANPAAVLVLLDELESAQKKIDQAWNRSTPALDGYIPGAMDAWKRPVKQHLPYDFSGNPGASAIQYCNGWNDSGGYWKSHCSDLQAQIDGLKTGFEAYEQVNAGLKAEVARSTEREILQLAEIESLRKDAERYRWLRIADWWRSPVCVLRNPKEQAKLGSDCPSGDRLDAAIDAAMGKGEQS</sequence>
<dbReference type="Proteomes" id="UP001212337">
    <property type="component" value="Unassembled WGS sequence"/>
</dbReference>
<proteinExistence type="predicted"/>
<dbReference type="Pfam" id="PF13935">
    <property type="entry name" value="Ead_Ea22"/>
    <property type="match status" value="1"/>
</dbReference>
<reference evidence="1 2" key="1">
    <citation type="submission" date="2023-01" db="EMBL/GenBank/DDBJ databases">
        <title>Effects of deletion of Siderophore biosynthase gene in Pseudomonas fragi on quorum sensing and spoliage ability.</title>
        <authorList>
            <person name="Cui F."/>
            <person name="Wang D."/>
            <person name="Liu J."/>
            <person name="Wang Q."/>
            <person name="Li T."/>
            <person name="Li J."/>
        </authorList>
    </citation>
    <scope>NUCLEOTIDE SEQUENCE [LARGE SCALE GENOMIC DNA]</scope>
    <source>
        <strain evidence="1 2">MS-10</strain>
    </source>
</reference>
<dbReference type="InterPro" id="IPR025153">
    <property type="entry name" value="Ead_Ea22"/>
</dbReference>
<keyword evidence="2" id="KW-1185">Reference proteome</keyword>
<name>A0ABT4WM52_PSEFR</name>
<dbReference type="RefSeq" id="WP_271350403.1">
    <property type="nucleotide sequence ID" value="NZ_JAQJVI010000003.1"/>
</dbReference>
<evidence type="ECO:0000313" key="1">
    <source>
        <dbReference type="EMBL" id="MDA7021047.1"/>
    </source>
</evidence>
<evidence type="ECO:0000313" key="2">
    <source>
        <dbReference type="Proteomes" id="UP001212337"/>
    </source>
</evidence>
<evidence type="ECO:0008006" key="3">
    <source>
        <dbReference type="Google" id="ProtNLM"/>
    </source>
</evidence>
<protein>
    <recommendedName>
        <fullName evidence="3">Lysozyme inhibitor LprI N-terminal domain-containing protein</fullName>
    </recommendedName>
</protein>
<organism evidence="1 2">
    <name type="scientific">Pseudomonas fragi</name>
    <dbReference type="NCBI Taxonomy" id="296"/>
    <lineage>
        <taxon>Bacteria</taxon>
        <taxon>Pseudomonadati</taxon>
        <taxon>Pseudomonadota</taxon>
        <taxon>Gammaproteobacteria</taxon>
        <taxon>Pseudomonadales</taxon>
        <taxon>Pseudomonadaceae</taxon>
        <taxon>Pseudomonas</taxon>
    </lineage>
</organism>
<gene>
    <name evidence="1" type="ORF">PI499_03980</name>
</gene>
<comment type="caution">
    <text evidence="1">The sequence shown here is derived from an EMBL/GenBank/DDBJ whole genome shotgun (WGS) entry which is preliminary data.</text>
</comment>